<dbReference type="EMBL" id="JBHLVO010000011">
    <property type="protein sequence ID" value="MFC0272595.1"/>
    <property type="molecule type" value="Genomic_DNA"/>
</dbReference>
<evidence type="ECO:0000256" key="3">
    <source>
        <dbReference type="ARBA" id="ARBA00022448"/>
    </source>
</evidence>
<feature type="transmembrane region" description="Helical" evidence="9">
    <location>
        <begin position="368"/>
        <end position="389"/>
    </location>
</feature>
<keyword evidence="6 9" id="KW-0029">Amino-acid transport</keyword>
<dbReference type="Proteomes" id="UP001589854">
    <property type="component" value="Unassembled WGS sequence"/>
</dbReference>
<feature type="transmembrane region" description="Helical" evidence="9">
    <location>
        <begin position="7"/>
        <end position="31"/>
    </location>
</feature>
<sequence>MKKLDTLFIGMMLFSMFFGAGNLIFPAFLGAQSGTSYWMAMLGFILTGVGLPIAVLFAVSLVKDGAQTIGNRVHPLFSKVFMVIIYLSIGPFLAIPRNASVSYEMGVKPFINDSWNSSMILFFYSAVFFAIVYIISLDPSKMEKYMGRWITPILLLSIVILCAVGFVKLDAPLQSPAVTYESGAFFKGFIEGYSTMDALGALAFGIVILTSIQQRGVTGRKKLINYTLRSGVIAGILLTLVYVSLGLIGGKMASSGSFENGTDILTAASTLLLGQSGKILLGFIFTLACFTTVVGLTTACGQYFSNLIPRASYKLVVLAVTLIGFTLSNLGLAGILKVSVPFLVTAYPLTIVLITLTFFNRYFKNSKLVYRSAILFTGVFAVIGGLKAFGLNDGPLLTFTNYLPLSSVGLEWVVPALVGTGIGIALSEHSSQRMIVEHIDVKAS</sequence>
<keyword evidence="3 9" id="KW-0813">Transport</keyword>
<comment type="subcellular location">
    <subcellularLocation>
        <location evidence="1 9">Cell membrane</location>
        <topology evidence="1 9">Multi-pass membrane protein</topology>
    </subcellularLocation>
</comment>
<protein>
    <recommendedName>
        <fullName evidence="9">Branched-chain amino acid transport system carrier protein</fullName>
    </recommendedName>
</protein>
<feature type="transmembrane region" description="Helical" evidence="9">
    <location>
        <begin position="316"/>
        <end position="336"/>
    </location>
</feature>
<feature type="transmembrane region" description="Helical" evidence="9">
    <location>
        <begin position="342"/>
        <end position="359"/>
    </location>
</feature>
<keyword evidence="7 9" id="KW-1133">Transmembrane helix</keyword>
<proteinExistence type="inferred from homology"/>
<keyword evidence="8 9" id="KW-0472">Membrane</keyword>
<evidence type="ECO:0000256" key="6">
    <source>
        <dbReference type="ARBA" id="ARBA00022970"/>
    </source>
</evidence>
<comment type="similarity">
    <text evidence="2 9">Belongs to the branched chain amino acid transporter family.</text>
</comment>
<comment type="function">
    <text evidence="9">Component of the transport system for branched-chain amino acids.</text>
</comment>
<keyword evidence="5 9" id="KW-0812">Transmembrane</keyword>
<evidence type="ECO:0000256" key="9">
    <source>
        <dbReference type="RuleBase" id="RU362122"/>
    </source>
</evidence>
<name>A0ABV6GFY7_9BACI</name>
<organism evidence="10 11">
    <name type="scientific">Metabacillus herbersteinensis</name>
    <dbReference type="NCBI Taxonomy" id="283816"/>
    <lineage>
        <taxon>Bacteria</taxon>
        <taxon>Bacillati</taxon>
        <taxon>Bacillota</taxon>
        <taxon>Bacilli</taxon>
        <taxon>Bacillales</taxon>
        <taxon>Bacillaceae</taxon>
        <taxon>Metabacillus</taxon>
    </lineage>
</organism>
<feature type="transmembrane region" description="Helical" evidence="9">
    <location>
        <begin position="37"/>
        <end position="62"/>
    </location>
</feature>
<gene>
    <name evidence="10" type="primary">brnQ</name>
    <name evidence="10" type="ORF">ACFFIX_14255</name>
</gene>
<dbReference type="PANTHER" id="PTHR30588">
    <property type="entry name" value="BRANCHED-CHAIN AMINO ACID TRANSPORT SYSTEM 2 CARRIER PROTEIN"/>
    <property type="match status" value="1"/>
</dbReference>
<feature type="transmembrane region" description="Helical" evidence="9">
    <location>
        <begin position="189"/>
        <end position="210"/>
    </location>
</feature>
<evidence type="ECO:0000313" key="11">
    <source>
        <dbReference type="Proteomes" id="UP001589854"/>
    </source>
</evidence>
<feature type="transmembrane region" description="Helical" evidence="9">
    <location>
        <begin position="115"/>
        <end position="137"/>
    </location>
</feature>
<keyword evidence="4" id="KW-1003">Cell membrane</keyword>
<evidence type="ECO:0000256" key="7">
    <source>
        <dbReference type="ARBA" id="ARBA00022989"/>
    </source>
</evidence>
<dbReference type="PANTHER" id="PTHR30588:SF0">
    <property type="entry name" value="BRANCHED-CHAIN AMINO ACID PERMEASE BRNQ"/>
    <property type="match status" value="1"/>
</dbReference>
<evidence type="ECO:0000256" key="1">
    <source>
        <dbReference type="ARBA" id="ARBA00004651"/>
    </source>
</evidence>
<dbReference type="InterPro" id="IPR004685">
    <property type="entry name" value="Brnchd-chn_aa_trnsp_Livcs"/>
</dbReference>
<dbReference type="Pfam" id="PF05525">
    <property type="entry name" value="Branch_AA_trans"/>
    <property type="match status" value="1"/>
</dbReference>
<evidence type="ECO:0000313" key="10">
    <source>
        <dbReference type="EMBL" id="MFC0272595.1"/>
    </source>
</evidence>
<feature type="transmembrane region" description="Helical" evidence="9">
    <location>
        <begin position="409"/>
        <end position="426"/>
    </location>
</feature>
<feature type="transmembrane region" description="Helical" evidence="9">
    <location>
        <begin position="74"/>
        <end position="95"/>
    </location>
</feature>
<accession>A0ABV6GFY7</accession>
<evidence type="ECO:0000256" key="8">
    <source>
        <dbReference type="ARBA" id="ARBA00023136"/>
    </source>
</evidence>
<comment type="caution">
    <text evidence="10">The sequence shown here is derived from an EMBL/GenBank/DDBJ whole genome shotgun (WGS) entry which is preliminary data.</text>
</comment>
<reference evidence="10 11" key="1">
    <citation type="submission" date="2024-09" db="EMBL/GenBank/DDBJ databases">
        <authorList>
            <person name="Sun Q."/>
            <person name="Mori K."/>
        </authorList>
    </citation>
    <scope>NUCLEOTIDE SEQUENCE [LARGE SCALE GENOMIC DNA]</scope>
    <source>
        <strain evidence="10 11">CCM 7228</strain>
    </source>
</reference>
<keyword evidence="11" id="KW-1185">Reference proteome</keyword>
<evidence type="ECO:0000256" key="4">
    <source>
        <dbReference type="ARBA" id="ARBA00022475"/>
    </source>
</evidence>
<evidence type="ECO:0000256" key="5">
    <source>
        <dbReference type="ARBA" id="ARBA00022692"/>
    </source>
</evidence>
<evidence type="ECO:0000256" key="2">
    <source>
        <dbReference type="ARBA" id="ARBA00008540"/>
    </source>
</evidence>
<feature type="transmembrane region" description="Helical" evidence="9">
    <location>
        <begin position="149"/>
        <end position="169"/>
    </location>
</feature>
<dbReference type="RefSeq" id="WP_378935070.1">
    <property type="nucleotide sequence ID" value="NZ_JBHLVO010000011.1"/>
</dbReference>
<feature type="transmembrane region" description="Helical" evidence="9">
    <location>
        <begin position="279"/>
        <end position="304"/>
    </location>
</feature>
<feature type="transmembrane region" description="Helical" evidence="9">
    <location>
        <begin position="231"/>
        <end position="250"/>
    </location>
</feature>
<dbReference type="NCBIfam" id="TIGR00796">
    <property type="entry name" value="livcs"/>
    <property type="match status" value="1"/>
</dbReference>